<gene>
    <name evidence="1" type="ORF">MESS2_1530036</name>
</gene>
<reference evidence="1 2" key="1">
    <citation type="submission" date="2013-02" db="EMBL/GenBank/DDBJ databases">
        <authorList>
            <person name="Genoscope - CEA"/>
        </authorList>
    </citation>
    <scope>NUCLEOTIDE SEQUENCE [LARGE SCALE GENOMIC DNA]</scope>
    <source>
        <strain evidence="1 2">STM 2683</strain>
    </source>
</reference>
<dbReference type="AlphaFoldDB" id="M5EMC5"/>
<evidence type="ECO:0000313" key="2">
    <source>
        <dbReference type="Proteomes" id="UP000012062"/>
    </source>
</evidence>
<proteinExistence type="predicted"/>
<protein>
    <submittedName>
        <fullName evidence="1">Uncharacterized protein</fullName>
    </submittedName>
</protein>
<sequence length="26" mass="3079">MTDWRFRGIIPVKGVWGQPTYFGRLP</sequence>
<keyword evidence="2" id="KW-1185">Reference proteome</keyword>
<dbReference type="EMBL" id="CAUM01000061">
    <property type="protein sequence ID" value="CCV05313.1"/>
    <property type="molecule type" value="Genomic_DNA"/>
</dbReference>
<name>M5EMC5_9HYPH</name>
<evidence type="ECO:0000313" key="1">
    <source>
        <dbReference type="EMBL" id="CCV05313.1"/>
    </source>
</evidence>
<comment type="caution">
    <text evidence="1">The sequence shown here is derived from an EMBL/GenBank/DDBJ whole genome shotgun (WGS) entry which is preliminary data.</text>
</comment>
<accession>M5EMC5</accession>
<dbReference type="STRING" id="1297569.MESS2_1530036"/>
<organism evidence="1 2">
    <name type="scientific">Mesorhizobium metallidurans STM 2683</name>
    <dbReference type="NCBI Taxonomy" id="1297569"/>
    <lineage>
        <taxon>Bacteria</taxon>
        <taxon>Pseudomonadati</taxon>
        <taxon>Pseudomonadota</taxon>
        <taxon>Alphaproteobacteria</taxon>
        <taxon>Hyphomicrobiales</taxon>
        <taxon>Phyllobacteriaceae</taxon>
        <taxon>Mesorhizobium</taxon>
    </lineage>
</organism>
<dbReference type="Proteomes" id="UP000012062">
    <property type="component" value="Unassembled WGS sequence"/>
</dbReference>